<dbReference type="RefSeq" id="WP_154810645.1">
    <property type="nucleotide sequence ID" value="NZ_VIAQ01000019.1"/>
</dbReference>
<name>A0A7Z8P0L0_9EURY</name>
<dbReference type="SUPFAM" id="SSF53474">
    <property type="entry name" value="alpha/beta-Hydrolases"/>
    <property type="match status" value="1"/>
</dbReference>
<keyword evidence="1" id="KW-0378">Hydrolase</keyword>
<accession>A0A7Z8P0L0</accession>
<comment type="caution">
    <text evidence="1">The sequence shown here is derived from an EMBL/GenBank/DDBJ whole genome shotgun (WGS) entry which is preliminary data.</text>
</comment>
<dbReference type="AlphaFoldDB" id="A0A7Z8P0L0"/>
<proteinExistence type="predicted"/>
<evidence type="ECO:0000313" key="2">
    <source>
        <dbReference type="Proteomes" id="UP000319335"/>
    </source>
</evidence>
<evidence type="ECO:0000313" key="1">
    <source>
        <dbReference type="EMBL" id="TQD24019.1"/>
    </source>
</evidence>
<protein>
    <submittedName>
        <fullName evidence="1">Alpha/beta hydrolase</fullName>
    </submittedName>
</protein>
<dbReference type="OrthoDB" id="7531at2157"/>
<dbReference type="EMBL" id="VIAQ01000019">
    <property type="protein sequence ID" value="TQD24019.1"/>
    <property type="molecule type" value="Genomic_DNA"/>
</dbReference>
<dbReference type="Gene3D" id="3.40.50.1820">
    <property type="entry name" value="alpha/beta hydrolase"/>
    <property type="match status" value="1"/>
</dbReference>
<reference evidence="1 2" key="1">
    <citation type="submission" date="2019-06" db="EMBL/GenBank/DDBJ databases">
        <title>Draft genome sequence of Methanolobus vulcani B1d.</title>
        <authorList>
            <person name="Creighbaum A.J."/>
            <person name="Ticak T."/>
            <person name="Hariraju D."/>
            <person name="Arivett B.A."/>
            <person name="Ferguson D.J.Jr."/>
        </authorList>
    </citation>
    <scope>NUCLEOTIDE SEQUENCE [LARGE SCALE GENOMIC DNA]</scope>
    <source>
        <strain evidence="1 2">B1d</strain>
    </source>
</reference>
<organism evidence="1 2">
    <name type="scientific">Methanolobus vulcani</name>
    <dbReference type="NCBI Taxonomy" id="38026"/>
    <lineage>
        <taxon>Archaea</taxon>
        <taxon>Methanobacteriati</taxon>
        <taxon>Methanobacteriota</taxon>
        <taxon>Stenosarchaea group</taxon>
        <taxon>Methanomicrobia</taxon>
        <taxon>Methanosarcinales</taxon>
        <taxon>Methanosarcinaceae</taxon>
        <taxon>Methanolobus</taxon>
    </lineage>
</organism>
<dbReference type="InterPro" id="IPR029058">
    <property type="entry name" value="AB_hydrolase_fold"/>
</dbReference>
<dbReference type="GO" id="GO:0016787">
    <property type="term" value="F:hydrolase activity"/>
    <property type="evidence" value="ECO:0007669"/>
    <property type="project" value="UniProtKB-KW"/>
</dbReference>
<dbReference type="Proteomes" id="UP000319335">
    <property type="component" value="Unassembled WGS sequence"/>
</dbReference>
<gene>
    <name evidence="1" type="ORF">FKV42_12550</name>
</gene>
<sequence>MEKQDLLIDNIPAILWGKDSSKLFVAVHGNMSHKKDSPISILAEEAVPLGYQVLSFDLPQHGDRKDESTLCKVQNCVSDLSKIINYAQTNATDISLFACSMGAYFSLLAYKEIPLQQCLFLSPVVNMERIIDNMMTWFNISKEQLKAEQEIPTPAGQTLYWDYYCYVKENPILRWDSPTAILYGKEDNICEYDIVSSFSKKFNCDLEIMENGEHYFHTPDQLNYYRKWLAEHLSSL</sequence>
<keyword evidence="2" id="KW-1185">Reference proteome</keyword>